<comment type="caution">
    <text evidence="1">The sequence shown here is derived from an EMBL/GenBank/DDBJ whole genome shotgun (WGS) entry which is preliminary data.</text>
</comment>
<protein>
    <submittedName>
        <fullName evidence="1">Short-chain dehydrogenase</fullName>
    </submittedName>
</protein>
<name>A0ACC0CIZ0_9PEZI</name>
<evidence type="ECO:0000313" key="2">
    <source>
        <dbReference type="Proteomes" id="UP001497680"/>
    </source>
</evidence>
<organism evidence="1 2">
    <name type="scientific">Hypoxylon rubiginosum</name>
    <dbReference type="NCBI Taxonomy" id="110542"/>
    <lineage>
        <taxon>Eukaryota</taxon>
        <taxon>Fungi</taxon>
        <taxon>Dikarya</taxon>
        <taxon>Ascomycota</taxon>
        <taxon>Pezizomycotina</taxon>
        <taxon>Sordariomycetes</taxon>
        <taxon>Xylariomycetidae</taxon>
        <taxon>Xylariales</taxon>
        <taxon>Hypoxylaceae</taxon>
        <taxon>Hypoxylon</taxon>
    </lineage>
</organism>
<keyword evidence="2" id="KW-1185">Reference proteome</keyword>
<reference evidence="1 2" key="1">
    <citation type="journal article" date="2022" name="New Phytol.">
        <title>Ecological generalism drives hyperdiversity of secondary metabolite gene clusters in xylarialean endophytes.</title>
        <authorList>
            <person name="Franco M.E.E."/>
            <person name="Wisecaver J.H."/>
            <person name="Arnold A.E."/>
            <person name="Ju Y.M."/>
            <person name="Slot J.C."/>
            <person name="Ahrendt S."/>
            <person name="Moore L.P."/>
            <person name="Eastman K.E."/>
            <person name="Scott K."/>
            <person name="Konkel Z."/>
            <person name="Mondo S.J."/>
            <person name="Kuo A."/>
            <person name="Hayes R.D."/>
            <person name="Haridas S."/>
            <person name="Andreopoulos B."/>
            <person name="Riley R."/>
            <person name="LaButti K."/>
            <person name="Pangilinan J."/>
            <person name="Lipzen A."/>
            <person name="Amirebrahimi M."/>
            <person name="Yan J."/>
            <person name="Adam C."/>
            <person name="Keymanesh K."/>
            <person name="Ng V."/>
            <person name="Louie K."/>
            <person name="Northen T."/>
            <person name="Drula E."/>
            <person name="Henrissat B."/>
            <person name="Hsieh H.M."/>
            <person name="Youens-Clark K."/>
            <person name="Lutzoni F."/>
            <person name="Miadlikowska J."/>
            <person name="Eastwood D.C."/>
            <person name="Hamelin R.C."/>
            <person name="Grigoriev I.V."/>
            <person name="U'Ren J.M."/>
        </authorList>
    </citation>
    <scope>NUCLEOTIDE SEQUENCE [LARGE SCALE GENOMIC DNA]</scope>
    <source>
        <strain evidence="1 2">ER1909</strain>
    </source>
</reference>
<dbReference type="EMBL" id="MU394447">
    <property type="protein sequence ID" value="KAI6080398.1"/>
    <property type="molecule type" value="Genomic_DNA"/>
</dbReference>
<evidence type="ECO:0000313" key="1">
    <source>
        <dbReference type="EMBL" id="KAI6080398.1"/>
    </source>
</evidence>
<gene>
    <name evidence="1" type="ORF">F4821DRAFT_276063</name>
</gene>
<sequence>MATPAKGSILVTGANGGLGSAIVESIASSPELSSYHGLYAVRNAAHAPSLTSALAHSAKHSHDIVGLDLTKLDAVRKTAERINARIAAREIPPIRALVLNAGFQDFGKQSWTEDNLDTTFVANYLGHWLLTLLLLQSMDKETGRIIVIGSQNHDPEDPRNDPTKAFEDPKFRTIVPDAARFEAIAKGTWNPASEDPSWQGGQRRYGASKFFLITMQHELQARLDTDPVLSKICVVGVDPGTMVTNITRNAPWFIRVLMFKIIFPVLLYMSPNSEMVRATSRSAGDVLEAAFGEGDEPPKDKYYYMRKPFETAKETRDPAKREIVWKETVKLAHLQKGDTLLTNWQ</sequence>
<dbReference type="Proteomes" id="UP001497680">
    <property type="component" value="Unassembled WGS sequence"/>
</dbReference>
<proteinExistence type="predicted"/>
<accession>A0ACC0CIZ0</accession>